<evidence type="ECO:0000313" key="3">
    <source>
        <dbReference type="Proteomes" id="UP000028007"/>
    </source>
</evidence>
<reference evidence="2 3" key="1">
    <citation type="journal article" date="1992" name="Int. J. Syst. Bacteriol.">
        <title>Sphingobacterium antarcticus sp. nov. a Psychrotrophic Bacterium from the Soils of Schirmacher Oasis, Antarctica.</title>
        <authorList>
            <person name="Shivaji S."/>
            <person name="Ray M.K."/>
            <person name="Rao N.S."/>
            <person name="Saiserr L."/>
            <person name="Jagannadham M.V."/>
            <person name="Kumar G.S."/>
            <person name="Reddy G."/>
            <person name="Bhargava P.M."/>
        </authorList>
    </citation>
    <scope>NUCLEOTIDE SEQUENCE [LARGE SCALE GENOMIC DNA]</scope>
    <source>
        <strain evidence="2 3">4BY</strain>
    </source>
</reference>
<organism evidence="2 3">
    <name type="scientific">Pedobacter antarcticus 4BY</name>
    <dbReference type="NCBI Taxonomy" id="1358423"/>
    <lineage>
        <taxon>Bacteria</taxon>
        <taxon>Pseudomonadati</taxon>
        <taxon>Bacteroidota</taxon>
        <taxon>Sphingobacteriia</taxon>
        <taxon>Sphingobacteriales</taxon>
        <taxon>Sphingobacteriaceae</taxon>
        <taxon>Pedobacter</taxon>
    </lineage>
</organism>
<dbReference type="AlphaFoldDB" id="A0A081PFI3"/>
<dbReference type="Proteomes" id="UP000028007">
    <property type="component" value="Unassembled WGS sequence"/>
</dbReference>
<keyword evidence="1" id="KW-1133">Transmembrane helix</keyword>
<feature type="transmembrane region" description="Helical" evidence="1">
    <location>
        <begin position="68"/>
        <end position="88"/>
    </location>
</feature>
<proteinExistence type="predicted"/>
<comment type="caution">
    <text evidence="2">The sequence shown here is derived from an EMBL/GenBank/DDBJ whole genome shotgun (WGS) entry which is preliminary data.</text>
</comment>
<feature type="transmembrane region" description="Helical" evidence="1">
    <location>
        <begin position="164"/>
        <end position="185"/>
    </location>
</feature>
<dbReference type="eggNOG" id="ENOG503318C">
    <property type="taxonomic scope" value="Bacteria"/>
</dbReference>
<dbReference type="RefSeq" id="WP_037441828.1">
    <property type="nucleotide sequence ID" value="NZ_JNFF01000072.1"/>
</dbReference>
<accession>A0A081PFI3</accession>
<evidence type="ECO:0000256" key="1">
    <source>
        <dbReference type="SAM" id="Phobius"/>
    </source>
</evidence>
<name>A0A081PFI3_9SPHI</name>
<dbReference type="OrthoDB" id="1249607at2"/>
<protein>
    <submittedName>
        <fullName evidence="2">Uncharacterized protein</fullName>
    </submittedName>
</protein>
<keyword evidence="3" id="KW-1185">Reference proteome</keyword>
<evidence type="ECO:0000313" key="2">
    <source>
        <dbReference type="EMBL" id="KEQ29456.1"/>
    </source>
</evidence>
<keyword evidence="1" id="KW-0472">Membrane</keyword>
<gene>
    <name evidence="2" type="ORF">N180_03610</name>
</gene>
<keyword evidence="1" id="KW-0812">Transmembrane</keyword>
<feature type="transmembrane region" description="Helical" evidence="1">
    <location>
        <begin position="45"/>
        <end position="62"/>
    </location>
</feature>
<feature type="transmembrane region" description="Helical" evidence="1">
    <location>
        <begin position="125"/>
        <end position="144"/>
    </location>
</feature>
<sequence>MNFDDFKTAWNDEQAADIKVPATIEKLKTAHMPVEQLRRKMHGEFYVQVISVILIAFIPQLLNFSQSLYLPFYGMYAVFFSLCTYYLAKLIIFYKTLDVSTLSTKDSLYETYYNLKLNIEVYKSFTYSLSPFALIFGALVILNAGDGKLMKMIVEHGLKDTQVIWATTTFIVVMVSVTIITELYVSKQYGRYASQLKTLIDELKEV</sequence>
<dbReference type="EMBL" id="JNFF01000072">
    <property type="protein sequence ID" value="KEQ29456.1"/>
    <property type="molecule type" value="Genomic_DNA"/>
</dbReference>